<dbReference type="InterPro" id="IPR021822">
    <property type="entry name" value="DUF3405"/>
</dbReference>
<dbReference type="AlphaFoldDB" id="A0AAD9SEB2"/>
<dbReference type="Pfam" id="PF11885">
    <property type="entry name" value="DUF3405"/>
    <property type="match status" value="1"/>
</dbReference>
<dbReference type="PANTHER" id="PTHR36205:SF3">
    <property type="entry name" value="MAJOR FACILITATOR SUPERFAMILY TRANSPORTER"/>
    <property type="match status" value="1"/>
</dbReference>
<feature type="region of interest" description="Disordered" evidence="1">
    <location>
        <begin position="1"/>
        <end position="52"/>
    </location>
</feature>
<sequence>MREGDPLPYDDNKNTHTHHRRHSSRIAAASSSSSAHDELDTPRHSSFPSHPSRPLPSFLVKACSNMHPPSFKQLLTTCIVLTVCLFLYSRRLWAIPTSQTHDEWARPPPAPQQDQRPNDPTVPAPPGGDKVEHQTPFQQIPYHWNDYQPLQAFFHGVRTLVDYKKWVPEQLQASPDVKVADKIPLQPAVSNPYAHLEGIETCFLDNEGTVPAPDTFFYPGIPANMPAPYFGGYEELGLAHNQCFERFGRLGPYGYSYSKAEGGFGIESVPSGEQALEQMIPKVNYTNIKWDQVQKRCLEKNRERFGLDKDAVNKPDGALSRLWSQAEKIAGKKPLARNALVLRAWTGIDWSPMRIITTRSLINELSLKTGGQYDIHILMHVTDDSIDISNPETARKMVQENIPEEFWDITTPWSVPAMTEYYPGFNDDMTIENDSGKPLYSVYRIPHFALQWFAQHHPDYEFFWNWELDLRYTGNYFEFFDAAAKWSDKQPRKYLWERNERYWIPGLHGSWEDFVKHVEKETKASNFPSPWGPIFNDGVVDTSTFPPHPMEKDNYEWGVGEPADLITLNPLFDPEKNAWCLRFDITGYNQSVPPRRTSIITIGRFSRRLLQAMHEEASRNKHTMFPEMFPGSITLHHGLKGVYIPHPVYFDRRWPLDRLDSVFNRAETPESSVYYFPFTPGTGEANFLTASYYYNTEFGPPLWHRWLGRESGGGGGPESEKETGRMCLRGSLIHPVKQDLASDKAIGAT</sequence>
<dbReference type="Proteomes" id="UP001265746">
    <property type="component" value="Unassembled WGS sequence"/>
</dbReference>
<gene>
    <name evidence="2" type="ORF">N8I77_008509</name>
</gene>
<proteinExistence type="predicted"/>
<evidence type="ECO:0000256" key="1">
    <source>
        <dbReference type="SAM" id="MobiDB-lite"/>
    </source>
</evidence>
<feature type="region of interest" description="Disordered" evidence="1">
    <location>
        <begin position="100"/>
        <end position="134"/>
    </location>
</feature>
<feature type="compositionally biased region" description="Low complexity" evidence="1">
    <location>
        <begin position="25"/>
        <end position="34"/>
    </location>
</feature>
<organism evidence="2 3">
    <name type="scientific">Phomopsis amygdali</name>
    <name type="common">Fusicoccum amygdali</name>
    <dbReference type="NCBI Taxonomy" id="1214568"/>
    <lineage>
        <taxon>Eukaryota</taxon>
        <taxon>Fungi</taxon>
        <taxon>Dikarya</taxon>
        <taxon>Ascomycota</taxon>
        <taxon>Pezizomycotina</taxon>
        <taxon>Sordariomycetes</taxon>
        <taxon>Sordariomycetidae</taxon>
        <taxon>Diaporthales</taxon>
        <taxon>Diaporthaceae</taxon>
        <taxon>Diaporthe</taxon>
    </lineage>
</organism>
<name>A0AAD9SEB2_PHOAM</name>
<dbReference type="PANTHER" id="PTHR36205">
    <property type="entry name" value="CHROMOSOME 19, WHOLE GENOME SHOTGUN SEQUENCE"/>
    <property type="match status" value="1"/>
</dbReference>
<protein>
    <submittedName>
        <fullName evidence="2">Uncharacterized protein</fullName>
    </submittedName>
</protein>
<keyword evidence="3" id="KW-1185">Reference proteome</keyword>
<feature type="compositionally biased region" description="Basic and acidic residues" evidence="1">
    <location>
        <begin position="1"/>
        <end position="14"/>
    </location>
</feature>
<accession>A0AAD9SEB2</accession>
<evidence type="ECO:0000313" key="2">
    <source>
        <dbReference type="EMBL" id="KAK2605687.1"/>
    </source>
</evidence>
<comment type="caution">
    <text evidence="2">The sequence shown here is derived from an EMBL/GenBank/DDBJ whole genome shotgun (WGS) entry which is preliminary data.</text>
</comment>
<feature type="compositionally biased region" description="Basic residues" evidence="1">
    <location>
        <begin position="15"/>
        <end position="24"/>
    </location>
</feature>
<evidence type="ECO:0000313" key="3">
    <source>
        <dbReference type="Proteomes" id="UP001265746"/>
    </source>
</evidence>
<dbReference type="EMBL" id="JAUJFL010000004">
    <property type="protein sequence ID" value="KAK2605687.1"/>
    <property type="molecule type" value="Genomic_DNA"/>
</dbReference>
<reference evidence="2" key="1">
    <citation type="submission" date="2023-06" db="EMBL/GenBank/DDBJ databases">
        <authorList>
            <person name="Noh H."/>
        </authorList>
    </citation>
    <scope>NUCLEOTIDE SEQUENCE</scope>
    <source>
        <strain evidence="2">DUCC20226</strain>
    </source>
</reference>